<dbReference type="GO" id="GO:0030041">
    <property type="term" value="P:actin filament polymerization"/>
    <property type="evidence" value="ECO:0007669"/>
    <property type="project" value="TreeGrafter"/>
</dbReference>
<feature type="non-terminal residue" evidence="2">
    <location>
        <position position="480"/>
    </location>
</feature>
<dbReference type="EMBL" id="JAWDGP010002620">
    <property type="protein sequence ID" value="KAK3781601.1"/>
    <property type="molecule type" value="Genomic_DNA"/>
</dbReference>
<proteinExistence type="predicted"/>
<evidence type="ECO:0000313" key="2">
    <source>
        <dbReference type="EMBL" id="KAK3781601.1"/>
    </source>
</evidence>
<comment type="caution">
    <text evidence="2">The sequence shown here is derived from an EMBL/GenBank/DDBJ whole genome shotgun (WGS) entry which is preliminary data.</text>
</comment>
<dbReference type="GO" id="GO:0015629">
    <property type="term" value="C:actin cytoskeleton"/>
    <property type="evidence" value="ECO:0007669"/>
    <property type="project" value="TreeGrafter"/>
</dbReference>
<evidence type="ECO:0000256" key="1">
    <source>
        <dbReference type="SAM" id="MobiDB-lite"/>
    </source>
</evidence>
<keyword evidence="3" id="KW-1185">Reference proteome</keyword>
<dbReference type="AlphaFoldDB" id="A0AAE1A6X9"/>
<evidence type="ECO:0008006" key="4">
    <source>
        <dbReference type="Google" id="ProtNLM"/>
    </source>
</evidence>
<dbReference type="Proteomes" id="UP001283361">
    <property type="component" value="Unassembled WGS sequence"/>
</dbReference>
<gene>
    <name evidence="2" type="ORF">RRG08_006997</name>
</gene>
<feature type="region of interest" description="Disordered" evidence="1">
    <location>
        <begin position="152"/>
        <end position="220"/>
    </location>
</feature>
<organism evidence="2 3">
    <name type="scientific">Elysia crispata</name>
    <name type="common">lettuce slug</name>
    <dbReference type="NCBI Taxonomy" id="231223"/>
    <lineage>
        <taxon>Eukaryota</taxon>
        <taxon>Metazoa</taxon>
        <taxon>Spiralia</taxon>
        <taxon>Lophotrochozoa</taxon>
        <taxon>Mollusca</taxon>
        <taxon>Gastropoda</taxon>
        <taxon>Heterobranchia</taxon>
        <taxon>Euthyneura</taxon>
        <taxon>Panpulmonata</taxon>
        <taxon>Sacoglossa</taxon>
        <taxon>Placobranchoidea</taxon>
        <taxon>Plakobranchidae</taxon>
        <taxon>Elysia</taxon>
    </lineage>
</organism>
<evidence type="ECO:0000313" key="3">
    <source>
        <dbReference type="Proteomes" id="UP001283361"/>
    </source>
</evidence>
<protein>
    <recommendedName>
        <fullName evidence="4">Tetratricopeptide repeat protein 17</fullName>
    </recommendedName>
</protein>
<reference evidence="2" key="1">
    <citation type="journal article" date="2023" name="G3 (Bethesda)">
        <title>A reference genome for the long-term kleptoplast-retaining sea slug Elysia crispata morphotype clarki.</title>
        <authorList>
            <person name="Eastman K.E."/>
            <person name="Pendleton A.L."/>
            <person name="Shaikh M.A."/>
            <person name="Suttiyut T."/>
            <person name="Ogas R."/>
            <person name="Tomko P."/>
            <person name="Gavelis G."/>
            <person name="Widhalm J.R."/>
            <person name="Wisecaver J.H."/>
        </authorList>
    </citation>
    <scope>NUCLEOTIDE SEQUENCE</scope>
    <source>
        <strain evidence="2">ECLA1</strain>
    </source>
</reference>
<dbReference type="InterPro" id="IPR011990">
    <property type="entry name" value="TPR-like_helical_dom_sf"/>
</dbReference>
<feature type="compositionally biased region" description="Basic and acidic residues" evidence="1">
    <location>
        <begin position="171"/>
        <end position="183"/>
    </location>
</feature>
<dbReference type="PANTHER" id="PTHR16091:SF3">
    <property type="entry name" value="TETRATRICOPEPTIDE REPEAT PROTEIN 17"/>
    <property type="match status" value="1"/>
</dbReference>
<name>A0AAE1A6X9_9GAST</name>
<sequence length="480" mass="53668">FTSKLDEVSDYYERRGLCEGDECSHLRVQCVLPMSTHSGLIAHVITPPKLFVRPVAYHAAQCLQGNQKPHTKLEYVEGVIRPQLIFLQVSPSEMQVDAEDCIIFNDGSKSAGCNRDEFRTYVEDLYKNIHQLEKKFSSETGHPVQCSIEFHEDETGQGTCGRTSPPPIGPDGKKKHDGVKKETDDDEVERGQEKKRHVPPPPSLSRPIRAEPHPSMPEFEMPETDVHLLKLGVLRVRKSDCEHPEVDGMNLANFPSTFINPSTMGIRMSEHLDFNERITAENHKIPMCHTELISSLRALEHLPGVAGDGDMEIGMPKASSQLFQLEHILQTLDTDVEAVSTTGTRIANALAKNTTSWVAHLLAAYYWQVQGRGDSALGCLKVALTFVPYPYRYCPLLSLAIFLQQSGHLNEAVVSTSAALDVNRESLIVHYTLANIYCLMESWTNAALFYQSTLGFDPYHMDTQARLRAILCRGLAKQIS</sequence>
<accession>A0AAE1A6X9</accession>
<dbReference type="PANTHER" id="PTHR16091">
    <property type="entry name" value="TTC17 PROTEIN"/>
    <property type="match status" value="1"/>
</dbReference>
<dbReference type="InterPro" id="IPR052630">
    <property type="entry name" value="TTC17"/>
</dbReference>
<dbReference type="SUPFAM" id="SSF48452">
    <property type="entry name" value="TPR-like"/>
    <property type="match status" value="1"/>
</dbReference>
<dbReference type="Gene3D" id="1.25.40.10">
    <property type="entry name" value="Tetratricopeptide repeat domain"/>
    <property type="match status" value="1"/>
</dbReference>
<dbReference type="GO" id="GO:0005737">
    <property type="term" value="C:cytoplasm"/>
    <property type="evidence" value="ECO:0007669"/>
    <property type="project" value="TreeGrafter"/>
</dbReference>